<evidence type="ECO:0000259" key="4">
    <source>
        <dbReference type="Pfam" id="PF05592"/>
    </source>
</evidence>
<dbReference type="Gene3D" id="2.60.120.260">
    <property type="entry name" value="Galactose-binding domain-like"/>
    <property type="match status" value="1"/>
</dbReference>
<dbReference type="Gene3D" id="1.50.10.10">
    <property type="match status" value="1"/>
</dbReference>
<feature type="non-terminal residue" evidence="6">
    <location>
        <position position="527"/>
    </location>
</feature>
<dbReference type="PANTHER" id="PTHR33307">
    <property type="entry name" value="ALPHA-RHAMNOSIDASE (EUROFUNG)"/>
    <property type="match status" value="1"/>
</dbReference>
<reference evidence="7" key="1">
    <citation type="journal article" date="2019" name="Int. J. Syst. Evol. Microbiol.">
        <title>The Global Catalogue of Microorganisms (GCM) 10K type strain sequencing project: providing services to taxonomists for standard genome sequencing and annotation.</title>
        <authorList>
            <consortium name="The Broad Institute Genomics Platform"/>
            <consortium name="The Broad Institute Genome Sequencing Center for Infectious Disease"/>
            <person name="Wu L."/>
            <person name="Ma J."/>
        </authorList>
    </citation>
    <scope>NUCLEOTIDE SEQUENCE [LARGE SCALE GENOMIC DNA]</scope>
    <source>
        <strain evidence="7">JCM 31696</strain>
    </source>
</reference>
<evidence type="ECO:0000256" key="3">
    <source>
        <dbReference type="SAM" id="MobiDB-lite"/>
    </source>
</evidence>
<dbReference type="Proteomes" id="UP001597083">
    <property type="component" value="Unassembled WGS sequence"/>
</dbReference>
<dbReference type="InterPro" id="IPR012341">
    <property type="entry name" value="6hp_glycosidase-like_sf"/>
</dbReference>
<keyword evidence="7" id="KW-1185">Reference proteome</keyword>
<dbReference type="InterPro" id="IPR008902">
    <property type="entry name" value="Rhamnosid_concanavalin"/>
</dbReference>
<dbReference type="InterPro" id="IPR035396">
    <property type="entry name" value="Bac_rhamnosid6H"/>
</dbReference>
<comment type="catalytic activity">
    <reaction evidence="1">
        <text>Hydrolysis of terminal non-reducing alpha-L-rhamnose residues in alpha-L-rhamnosides.</text>
        <dbReference type="EC" id="3.2.1.40"/>
    </reaction>
</comment>
<name>A0ABW3CNY2_9ACTN</name>
<keyword evidence="6" id="KW-0378">Hydrolase</keyword>
<evidence type="ECO:0000313" key="7">
    <source>
        <dbReference type="Proteomes" id="UP001597083"/>
    </source>
</evidence>
<dbReference type="EC" id="3.2.1.40" evidence="2"/>
<comment type="caution">
    <text evidence="6">The sequence shown here is derived from an EMBL/GenBank/DDBJ whole genome shotgun (WGS) entry which is preliminary data.</text>
</comment>
<protein>
    <recommendedName>
        <fullName evidence="2">alpha-L-rhamnosidase</fullName>
        <ecNumber evidence="2">3.2.1.40</ecNumber>
    </recommendedName>
</protein>
<feature type="compositionally biased region" description="Polar residues" evidence="3">
    <location>
        <begin position="86"/>
        <end position="104"/>
    </location>
</feature>
<evidence type="ECO:0000313" key="6">
    <source>
        <dbReference type="EMBL" id="MFD0856236.1"/>
    </source>
</evidence>
<dbReference type="SUPFAM" id="SSF48208">
    <property type="entry name" value="Six-hairpin glycosidases"/>
    <property type="match status" value="1"/>
</dbReference>
<feature type="domain" description="Alpha-L-rhamnosidase six-hairpin glycosidase" evidence="5">
    <location>
        <begin position="150"/>
        <end position="490"/>
    </location>
</feature>
<dbReference type="EMBL" id="JBHTIR010004025">
    <property type="protein sequence ID" value="MFD0856236.1"/>
    <property type="molecule type" value="Genomic_DNA"/>
</dbReference>
<evidence type="ECO:0000256" key="2">
    <source>
        <dbReference type="ARBA" id="ARBA00012652"/>
    </source>
</evidence>
<accession>A0ABW3CNY2</accession>
<dbReference type="GO" id="GO:0016787">
    <property type="term" value="F:hydrolase activity"/>
    <property type="evidence" value="ECO:0007669"/>
    <property type="project" value="UniProtKB-KW"/>
</dbReference>
<dbReference type="InterPro" id="IPR016007">
    <property type="entry name" value="Alpha_rhamnosid"/>
</dbReference>
<dbReference type="Gene3D" id="2.60.420.10">
    <property type="entry name" value="Maltose phosphorylase, domain 3"/>
    <property type="match status" value="1"/>
</dbReference>
<evidence type="ECO:0000259" key="5">
    <source>
        <dbReference type="Pfam" id="PF17389"/>
    </source>
</evidence>
<dbReference type="PANTHER" id="PTHR33307:SF6">
    <property type="entry name" value="ALPHA-RHAMNOSIDASE (EUROFUNG)-RELATED"/>
    <property type="match status" value="1"/>
</dbReference>
<organism evidence="6 7">
    <name type="scientific">Actinomadura adrarensis</name>
    <dbReference type="NCBI Taxonomy" id="1819600"/>
    <lineage>
        <taxon>Bacteria</taxon>
        <taxon>Bacillati</taxon>
        <taxon>Actinomycetota</taxon>
        <taxon>Actinomycetes</taxon>
        <taxon>Streptosporangiales</taxon>
        <taxon>Thermomonosporaceae</taxon>
        <taxon>Actinomadura</taxon>
    </lineage>
</organism>
<evidence type="ECO:0000256" key="1">
    <source>
        <dbReference type="ARBA" id="ARBA00001445"/>
    </source>
</evidence>
<dbReference type="Pfam" id="PF17389">
    <property type="entry name" value="Bac_rhamnosid6H"/>
    <property type="match status" value="1"/>
</dbReference>
<feature type="non-terminal residue" evidence="6">
    <location>
        <position position="1"/>
    </location>
</feature>
<gene>
    <name evidence="6" type="ORF">ACFQ07_28615</name>
</gene>
<dbReference type="InterPro" id="IPR008928">
    <property type="entry name" value="6-hairpin_glycosidase_sf"/>
</dbReference>
<dbReference type="Pfam" id="PF05592">
    <property type="entry name" value="Bac_rhamnosid"/>
    <property type="match status" value="1"/>
</dbReference>
<proteinExistence type="predicted"/>
<feature type="domain" description="Alpha-L-rhamnosidase concanavalin-like" evidence="4">
    <location>
        <begin position="43"/>
        <end position="127"/>
    </location>
</feature>
<sequence>GFDASGWQPAEVIGGHPTPVFKKLQGQEAGLTYTTVRPEKVTRLESGALVADFGKVIPAVPVVRFRDGEEGRHVPMEAGFVLNDDGSVSRSSRDNQNTDLSYGYTQHDGDQTFRPFTYEGFRYFEIPAGVGVEPGGISAIVQHTDVDLSRTAKLRTSDTGVDAAYDLMRRSALYGSQTQFLDTPTREKGQFLGDAVDVSTATMAAYGERRLTRQAIGEFIASQVRYWPDGRLNSVYPNGDGARDIPDYTQMFPRWVWDYYEQSGDAATLAEAYPVISNVAGYVRRHIATDTGLVTNLTGGSGQYLHGIIDWPAGMRYGHDMDTAARTVINVLGVDVFNASALTAEALGKQDEAAAFRREAQALTSAINAKLRRPSDGVYIDGLKADGSQSTHASQIANAYALSYGVAPSQDRDRVLDYVASLGMRMGPFTVHRLMQALGERPDDFVTRLTDKEGHGWGNILARGGTFTWESWNAPEMGESHSHPWGATSLLNLHQTLLGVTVTSPAGATVRVRPPASGVDRASGTIP</sequence>
<feature type="region of interest" description="Disordered" evidence="3">
    <location>
        <begin position="83"/>
        <end position="106"/>
    </location>
</feature>